<dbReference type="InterPro" id="IPR010982">
    <property type="entry name" value="Lambda_DNA-bd_dom_sf"/>
</dbReference>
<organism evidence="2">
    <name type="scientific">Rhizobium meliloti</name>
    <name type="common">Ensifer meliloti</name>
    <name type="synonym">Sinorhizobium meliloti</name>
    <dbReference type="NCBI Taxonomy" id="382"/>
    <lineage>
        <taxon>Bacteria</taxon>
        <taxon>Pseudomonadati</taxon>
        <taxon>Pseudomonadota</taxon>
        <taxon>Alphaproteobacteria</taxon>
        <taxon>Hyphomicrobiales</taxon>
        <taxon>Rhizobiaceae</taxon>
        <taxon>Sinorhizobium/Ensifer group</taxon>
        <taxon>Sinorhizobium</taxon>
    </lineage>
</organism>
<feature type="domain" description="HTH cro/C1-type" evidence="1">
    <location>
        <begin position="64"/>
        <end position="117"/>
    </location>
</feature>
<sequence>MDNIRAIRNDDDLAWAIHEVSKYFDQPPETGAEEADRFDILSTLIEAYENEHHPIEAPEPVELIKAHMEMFGRTQADLAALFGSRSRASEILSKRRALTVDMIRRLHKEWGIPTDCLVEPYHLVEPERAYA</sequence>
<dbReference type="InterPro" id="IPR001387">
    <property type="entry name" value="Cro/C1-type_HTH"/>
</dbReference>
<accession>A0A6A7ZWR8</accession>
<gene>
    <name evidence="2" type="ORF">GHK45_22215</name>
</gene>
<dbReference type="Gene3D" id="1.10.260.40">
    <property type="entry name" value="lambda repressor-like DNA-binding domains"/>
    <property type="match status" value="1"/>
</dbReference>
<dbReference type="CDD" id="cd00093">
    <property type="entry name" value="HTH_XRE"/>
    <property type="match status" value="1"/>
</dbReference>
<dbReference type="PANTHER" id="PTHR40455">
    <property type="entry name" value="ANTITOXIN HIGA"/>
    <property type="match status" value="1"/>
</dbReference>
<proteinExistence type="predicted"/>
<evidence type="ECO:0000313" key="2">
    <source>
        <dbReference type="EMBL" id="MQW06341.1"/>
    </source>
</evidence>
<evidence type="ECO:0000259" key="1">
    <source>
        <dbReference type="PROSITE" id="PS50943"/>
    </source>
</evidence>
<name>A0A6A7ZWR8_RHIML</name>
<dbReference type="EMBL" id="WISP01000165">
    <property type="protein sequence ID" value="MQW06341.1"/>
    <property type="molecule type" value="Genomic_DNA"/>
</dbReference>
<protein>
    <submittedName>
        <fullName evidence="2">XRE family transcriptional regulator</fullName>
    </submittedName>
</protein>
<reference evidence="2" key="1">
    <citation type="journal article" date="2013" name="Genome Biol.">
        <title>Comparative genomics of the core and accessory genomes of 48 Sinorhizobium strains comprising five genospecies.</title>
        <authorList>
            <person name="Sugawara M."/>
            <person name="Epstein B."/>
            <person name="Badgley B.D."/>
            <person name="Unno T."/>
            <person name="Xu L."/>
            <person name="Reese J."/>
            <person name="Gyaneshwar P."/>
            <person name="Denny R."/>
            <person name="Mudge J."/>
            <person name="Bharti A.K."/>
            <person name="Farmer A.D."/>
            <person name="May G.D."/>
            <person name="Woodward J.E."/>
            <person name="Medigue C."/>
            <person name="Vallenet D."/>
            <person name="Lajus A."/>
            <person name="Rouy Z."/>
            <person name="Martinez-Vaz B."/>
            <person name="Tiffin P."/>
            <person name="Young N.D."/>
            <person name="Sadowsky M.J."/>
        </authorList>
    </citation>
    <scope>NUCLEOTIDE SEQUENCE</scope>
    <source>
        <strain evidence="2">M30</strain>
    </source>
</reference>
<dbReference type="GO" id="GO:0006355">
    <property type="term" value="P:regulation of DNA-templated transcription"/>
    <property type="evidence" value="ECO:0007669"/>
    <property type="project" value="InterPro"/>
</dbReference>
<dbReference type="AlphaFoldDB" id="A0A6A7ZWR8"/>
<dbReference type="PANTHER" id="PTHR40455:SF1">
    <property type="entry name" value="ANTITOXIN HIGA"/>
    <property type="match status" value="1"/>
</dbReference>
<dbReference type="SUPFAM" id="SSF47413">
    <property type="entry name" value="lambda repressor-like DNA-binding domains"/>
    <property type="match status" value="1"/>
</dbReference>
<dbReference type="GO" id="GO:0001046">
    <property type="term" value="F:core promoter sequence-specific DNA binding"/>
    <property type="evidence" value="ECO:0007669"/>
    <property type="project" value="TreeGrafter"/>
</dbReference>
<dbReference type="InterPro" id="IPR039060">
    <property type="entry name" value="Antitox_HigA"/>
</dbReference>
<comment type="caution">
    <text evidence="2">The sequence shown here is derived from an EMBL/GenBank/DDBJ whole genome shotgun (WGS) entry which is preliminary data.</text>
</comment>
<dbReference type="RefSeq" id="WP_127541017.1">
    <property type="nucleotide sequence ID" value="NZ_JAMZBY010000015.1"/>
</dbReference>
<dbReference type="PROSITE" id="PS50943">
    <property type="entry name" value="HTH_CROC1"/>
    <property type="match status" value="1"/>
</dbReference>